<dbReference type="InterPro" id="IPR022169">
    <property type="entry name" value="DUF3701"/>
</dbReference>
<sequence>MTVRLTPNCCASRAGLRTLAELTLRVPRRKRWWSGIAGLGRAVARQVEGFFAAHPDLTAMRRCGTRWLPLDAHRAGCGTSRHRRTDGGRAAWRGRFRGRRQCRSSPGMGSLHALREACSSCALRRVR</sequence>
<proteinExistence type="predicted"/>
<accession>A0A848FBS9</accession>
<comment type="caution">
    <text evidence="1">The sequence shown here is derived from an EMBL/GenBank/DDBJ whole genome shotgun (WGS) entry which is preliminary data.</text>
</comment>
<dbReference type="Pfam" id="PF12482">
    <property type="entry name" value="DUF3701"/>
    <property type="match status" value="1"/>
</dbReference>
<organism evidence="1 2">
    <name type="scientific">Azohydromonas caseinilytica</name>
    <dbReference type="NCBI Taxonomy" id="2728836"/>
    <lineage>
        <taxon>Bacteria</taxon>
        <taxon>Pseudomonadati</taxon>
        <taxon>Pseudomonadota</taxon>
        <taxon>Betaproteobacteria</taxon>
        <taxon>Burkholderiales</taxon>
        <taxon>Sphaerotilaceae</taxon>
        <taxon>Azohydromonas</taxon>
    </lineage>
</organism>
<dbReference type="EMBL" id="JABBFW010000012">
    <property type="protein sequence ID" value="NML16768.1"/>
    <property type="molecule type" value="Genomic_DNA"/>
</dbReference>
<dbReference type="Proteomes" id="UP000574067">
    <property type="component" value="Unassembled WGS sequence"/>
</dbReference>
<evidence type="ECO:0000313" key="2">
    <source>
        <dbReference type="Proteomes" id="UP000574067"/>
    </source>
</evidence>
<name>A0A848FBS9_9BURK</name>
<reference evidence="1 2" key="1">
    <citation type="submission" date="2020-04" db="EMBL/GenBank/DDBJ databases">
        <title>Azohydromonas sp. isolated from soil.</title>
        <authorList>
            <person name="Dahal R.H."/>
        </authorList>
    </citation>
    <scope>NUCLEOTIDE SEQUENCE [LARGE SCALE GENOMIC DNA]</scope>
    <source>
        <strain evidence="1 2">G-1-1-14</strain>
    </source>
</reference>
<protein>
    <submittedName>
        <fullName evidence="1">Uncharacterized protein</fullName>
    </submittedName>
</protein>
<dbReference type="AlphaFoldDB" id="A0A848FBS9"/>
<gene>
    <name evidence="1" type="ORF">HHL10_17435</name>
</gene>
<keyword evidence="2" id="KW-1185">Reference proteome</keyword>
<evidence type="ECO:0000313" key="1">
    <source>
        <dbReference type="EMBL" id="NML16768.1"/>
    </source>
</evidence>